<dbReference type="AlphaFoldDB" id="A0A1J4RTJ1"/>
<comment type="caution">
    <text evidence="1">The sequence shown here is derived from an EMBL/GenBank/DDBJ whole genome shotgun (WGS) entry which is preliminary data.</text>
</comment>
<proteinExistence type="predicted"/>
<gene>
    <name evidence="1" type="ORF">AUJ59_02060</name>
</gene>
<evidence type="ECO:0000313" key="2">
    <source>
        <dbReference type="Proteomes" id="UP000183144"/>
    </source>
</evidence>
<accession>A0A1J4RTJ1</accession>
<reference evidence="1 2" key="1">
    <citation type="journal article" date="2016" name="Environ. Microbiol.">
        <title>Genomic resolution of a cold subsurface aquifer community provides metabolic insights for novel microbes adapted to high CO concentrations.</title>
        <authorList>
            <person name="Probst A.J."/>
            <person name="Castelle C.J."/>
            <person name="Singh A."/>
            <person name="Brown C.T."/>
            <person name="Anantharaman K."/>
            <person name="Sharon I."/>
            <person name="Hug L.A."/>
            <person name="Burstein D."/>
            <person name="Emerson J.B."/>
            <person name="Thomas B.C."/>
            <person name="Banfield J.F."/>
        </authorList>
    </citation>
    <scope>NUCLEOTIDE SEQUENCE [LARGE SCALE GENOMIC DNA]</scope>
    <source>
        <strain evidence="1">CG1_02_47_37</strain>
    </source>
</reference>
<name>A0A1J4RTJ1_9BACT</name>
<dbReference type="EMBL" id="MNUI01000036">
    <property type="protein sequence ID" value="OIN89277.1"/>
    <property type="molecule type" value="Genomic_DNA"/>
</dbReference>
<dbReference type="Proteomes" id="UP000183144">
    <property type="component" value="Unassembled WGS sequence"/>
</dbReference>
<protein>
    <submittedName>
        <fullName evidence="1">Uncharacterized protein</fullName>
    </submittedName>
</protein>
<organism evidence="1 2">
    <name type="scientific">Candidatus Beckwithbacteria bacterium CG1_02_47_37</name>
    <dbReference type="NCBI Taxonomy" id="1805034"/>
    <lineage>
        <taxon>Bacteria</taxon>
        <taxon>Candidatus Beckwithiibacteriota</taxon>
    </lineage>
</organism>
<dbReference type="STRING" id="1805034.AUJ59_02060"/>
<sequence>MTAELGLIDNAYRRIAAKAEPASLERSPVTVIEIARATGIPTNTIINLIWNNADELNLQLNYPEEIYQENNPKNQRLARADFERSLAPPKKTARLVQELIKTGKTDSIGRSHELGTKINSMRNIQKPNPWKKIQGQLGPGRLKVKPKTFEPKQSKPIPETLKPEIGQLIKWLKQVGPKNWIYGGQLPLLKESLAAFSQGEPVDFIIWNCIGFDWLPNQNNGYPPCRLNDNLEAAITLYYREKLLELSYYLAKIGAPNLFVLTPSNEALYEEMWTYTQTFEERQALLSRTVAGLSQGLNQISWPETAKVKAIRWDDYLKLNDIVTPAKEYSFAGTAKIINSPNFPDIQQSAIADGEDYFRQYGIQVKKSVLAEKRIIYDGMYAGKGIALKEIKNQTGKKFVVINLEEFRVAKRTYFGADENLPIITPIKPREMEKYYRWENEIQKTRMQAL</sequence>
<evidence type="ECO:0000313" key="1">
    <source>
        <dbReference type="EMBL" id="OIN89277.1"/>
    </source>
</evidence>